<comment type="similarity">
    <text evidence="1">Belongs to the UPF0749 family.</text>
</comment>
<evidence type="ECO:0000313" key="3">
    <source>
        <dbReference type="EMBL" id="ATW25254.1"/>
    </source>
</evidence>
<gene>
    <name evidence="3" type="ORF">DCMF_11180</name>
</gene>
<sequence length="229" mass="25527">MFKQKWQLPLFIALLMFGLLISTQYNTQLAVLNSLANQNPEDLVALVKSLNEKRGQLESEVNSLLKTKRSLDEKAAQGSTLFSSLENEQKQLQVINGTVPIHGQGIEITITGDSNLMYLDLIDLVNELWVSGAEAVSINEYRIETNTMISQAEDANHRLVITINNKPLLSPVIIKAIGNPDTLEKGLTFTGGIIDNLNTLYQVYPVIKKSEDVKIPKASSPITFKYLKW</sequence>
<dbReference type="PANTHER" id="PTHR37313">
    <property type="entry name" value="UPF0749 PROTEIN RV1825"/>
    <property type="match status" value="1"/>
</dbReference>
<evidence type="ECO:0000256" key="2">
    <source>
        <dbReference type="SAM" id="Coils"/>
    </source>
</evidence>
<protein>
    <recommendedName>
        <fullName evidence="5">DUF881 domain-containing protein</fullName>
    </recommendedName>
</protein>
<name>A0A3G1KS83_FORW1</name>
<dbReference type="EMBL" id="CP017634">
    <property type="protein sequence ID" value="ATW25254.1"/>
    <property type="molecule type" value="Genomic_DNA"/>
</dbReference>
<dbReference type="KEGG" id="fwa:DCMF_11180"/>
<dbReference type="OrthoDB" id="9776196at2"/>
<feature type="coiled-coil region" evidence="2">
    <location>
        <begin position="47"/>
        <end position="74"/>
    </location>
</feature>
<accession>A0A3G1KS83</accession>
<dbReference type="Gene3D" id="3.30.70.1880">
    <property type="entry name" value="Protein of unknown function DUF881"/>
    <property type="match status" value="1"/>
</dbReference>
<dbReference type="RefSeq" id="WP_148134510.1">
    <property type="nucleotide sequence ID" value="NZ_CP017634.1"/>
</dbReference>
<keyword evidence="2" id="KW-0175">Coiled coil</keyword>
<dbReference type="Proteomes" id="UP000323521">
    <property type="component" value="Chromosome"/>
</dbReference>
<evidence type="ECO:0000256" key="1">
    <source>
        <dbReference type="ARBA" id="ARBA00009108"/>
    </source>
</evidence>
<proteinExistence type="inferred from homology"/>
<evidence type="ECO:0008006" key="5">
    <source>
        <dbReference type="Google" id="ProtNLM"/>
    </source>
</evidence>
<organism evidence="3 4">
    <name type="scientific">Formimonas warabiya</name>
    <dbReference type="NCBI Taxonomy" id="1761012"/>
    <lineage>
        <taxon>Bacteria</taxon>
        <taxon>Bacillati</taxon>
        <taxon>Bacillota</taxon>
        <taxon>Clostridia</taxon>
        <taxon>Eubacteriales</taxon>
        <taxon>Peptococcaceae</taxon>
        <taxon>Candidatus Formimonas</taxon>
    </lineage>
</organism>
<dbReference type="InterPro" id="IPR010273">
    <property type="entry name" value="DUF881"/>
</dbReference>
<evidence type="ECO:0000313" key="4">
    <source>
        <dbReference type="Proteomes" id="UP000323521"/>
    </source>
</evidence>
<keyword evidence="4" id="KW-1185">Reference proteome</keyword>
<dbReference type="Pfam" id="PF05949">
    <property type="entry name" value="DUF881"/>
    <property type="match status" value="1"/>
</dbReference>
<dbReference type="AlphaFoldDB" id="A0A3G1KS83"/>
<dbReference type="PANTHER" id="PTHR37313:SF2">
    <property type="entry name" value="UPF0749 PROTEIN YLXX"/>
    <property type="match status" value="1"/>
</dbReference>
<reference evidence="3 4" key="1">
    <citation type="submission" date="2016-10" db="EMBL/GenBank/DDBJ databases">
        <title>Complete Genome Sequence of Peptococcaceae strain DCMF.</title>
        <authorList>
            <person name="Edwards R.J."/>
            <person name="Holland S.I."/>
            <person name="Deshpande N.P."/>
            <person name="Wong Y.K."/>
            <person name="Ertan H."/>
            <person name="Manefield M."/>
            <person name="Russell T.L."/>
            <person name="Lee M.J."/>
        </authorList>
    </citation>
    <scope>NUCLEOTIDE SEQUENCE [LARGE SCALE GENOMIC DNA]</scope>
    <source>
        <strain evidence="3 4">DCMF</strain>
    </source>
</reference>